<organism evidence="1 2">
    <name type="scientific">Nesidiocoris tenuis</name>
    <dbReference type="NCBI Taxonomy" id="355587"/>
    <lineage>
        <taxon>Eukaryota</taxon>
        <taxon>Metazoa</taxon>
        <taxon>Ecdysozoa</taxon>
        <taxon>Arthropoda</taxon>
        <taxon>Hexapoda</taxon>
        <taxon>Insecta</taxon>
        <taxon>Pterygota</taxon>
        <taxon>Neoptera</taxon>
        <taxon>Paraneoptera</taxon>
        <taxon>Hemiptera</taxon>
        <taxon>Heteroptera</taxon>
        <taxon>Panheteroptera</taxon>
        <taxon>Cimicomorpha</taxon>
        <taxon>Miridae</taxon>
        <taxon>Dicyphina</taxon>
        <taxon>Nesidiocoris</taxon>
    </lineage>
</organism>
<evidence type="ECO:0000313" key="2">
    <source>
        <dbReference type="Proteomes" id="UP000479000"/>
    </source>
</evidence>
<gene>
    <name evidence="1" type="ORF">NTEN_LOCUS14027</name>
</gene>
<feature type="non-terminal residue" evidence="1">
    <location>
        <position position="1"/>
    </location>
</feature>
<dbReference type="EMBL" id="CADCXU010020978">
    <property type="protein sequence ID" value="CAB0008814.1"/>
    <property type="molecule type" value="Genomic_DNA"/>
</dbReference>
<protein>
    <submittedName>
        <fullName evidence="1">Uncharacterized protein</fullName>
    </submittedName>
</protein>
<evidence type="ECO:0000313" key="1">
    <source>
        <dbReference type="EMBL" id="CAB0008814.1"/>
    </source>
</evidence>
<proteinExistence type="predicted"/>
<accession>A0A6H5GZJ4</accession>
<keyword evidence="2" id="KW-1185">Reference proteome</keyword>
<reference evidence="1 2" key="1">
    <citation type="submission" date="2020-02" db="EMBL/GenBank/DDBJ databases">
        <authorList>
            <person name="Ferguson B K."/>
        </authorList>
    </citation>
    <scope>NUCLEOTIDE SEQUENCE [LARGE SCALE GENOMIC DNA]</scope>
</reference>
<sequence>IKMFNLSMTELSMPARIDCRLSISDEADRIADHLLTPAPSLVPVSGRVAAQGGSRKGRNRQSINAPLLGTPIDRFRLLPAAFHLG</sequence>
<name>A0A6H5GZJ4_9HEMI</name>
<dbReference type="Proteomes" id="UP000479000">
    <property type="component" value="Unassembled WGS sequence"/>
</dbReference>
<dbReference type="AlphaFoldDB" id="A0A6H5GZJ4"/>